<name>A0A8D8FTP4_CULPI</name>
<dbReference type="AlphaFoldDB" id="A0A8D8FTP4"/>
<sequence>MSNLHELNTYEMVTLVVLYGRSQHNFLLSFLQNLSNSTKYTCKHTPLSLVYIPSSTFNEAIFISACLQILLSGSSDGSCDSIRTHSEALNHESSRALRTAGFLVSTPRRPNSARAACSSKRVVPMTRASAGQTFWNRAINSWQILILFISDSSGILLMASGLPPPMICDSKILTSTM</sequence>
<organism evidence="1">
    <name type="scientific">Culex pipiens</name>
    <name type="common">House mosquito</name>
    <dbReference type="NCBI Taxonomy" id="7175"/>
    <lineage>
        <taxon>Eukaryota</taxon>
        <taxon>Metazoa</taxon>
        <taxon>Ecdysozoa</taxon>
        <taxon>Arthropoda</taxon>
        <taxon>Hexapoda</taxon>
        <taxon>Insecta</taxon>
        <taxon>Pterygota</taxon>
        <taxon>Neoptera</taxon>
        <taxon>Endopterygota</taxon>
        <taxon>Diptera</taxon>
        <taxon>Nematocera</taxon>
        <taxon>Culicoidea</taxon>
        <taxon>Culicidae</taxon>
        <taxon>Culicinae</taxon>
        <taxon>Culicini</taxon>
        <taxon>Culex</taxon>
        <taxon>Culex</taxon>
    </lineage>
</organism>
<evidence type="ECO:0000313" key="1">
    <source>
        <dbReference type="EMBL" id="CAG6482700.1"/>
    </source>
</evidence>
<protein>
    <submittedName>
        <fullName evidence="1">(northern house mosquito) hypothetical protein</fullName>
    </submittedName>
</protein>
<proteinExistence type="predicted"/>
<dbReference type="EMBL" id="HBUE01094316">
    <property type="protein sequence ID" value="CAG6482700.1"/>
    <property type="molecule type" value="Transcribed_RNA"/>
</dbReference>
<reference evidence="1" key="1">
    <citation type="submission" date="2021-05" db="EMBL/GenBank/DDBJ databases">
        <authorList>
            <person name="Alioto T."/>
            <person name="Alioto T."/>
            <person name="Gomez Garrido J."/>
        </authorList>
    </citation>
    <scope>NUCLEOTIDE SEQUENCE</scope>
</reference>
<accession>A0A8D8FTP4</accession>